<gene>
    <name evidence="2" type="ORF">KPH14_011929</name>
</gene>
<reference evidence="2" key="2">
    <citation type="journal article" date="2023" name="Commun. Biol.">
        <title>Intrasexual cuticular hydrocarbon dimorphism in a wasp sheds light on hydrocarbon biosynthesis genes in Hymenoptera.</title>
        <authorList>
            <person name="Moris V.C."/>
            <person name="Podsiadlowski L."/>
            <person name="Martin S."/>
            <person name="Oeyen J.P."/>
            <person name="Donath A."/>
            <person name="Petersen M."/>
            <person name="Wilbrandt J."/>
            <person name="Misof B."/>
            <person name="Liedtke D."/>
            <person name="Thamm M."/>
            <person name="Scheiner R."/>
            <person name="Schmitt T."/>
            <person name="Niehuis O."/>
        </authorList>
    </citation>
    <scope>NUCLEOTIDE SEQUENCE</scope>
    <source>
        <strain evidence="2">GBR_01_08_01A</strain>
    </source>
</reference>
<dbReference type="PANTHER" id="PTHR46331:SF2">
    <property type="entry name" value="VALACYCLOVIR HYDROLASE"/>
    <property type="match status" value="1"/>
</dbReference>
<dbReference type="PANTHER" id="PTHR46331">
    <property type="entry name" value="VALACYCLOVIR HYDROLASE"/>
    <property type="match status" value="1"/>
</dbReference>
<dbReference type="Pfam" id="PF00561">
    <property type="entry name" value="Abhydrolase_1"/>
    <property type="match status" value="1"/>
</dbReference>
<evidence type="ECO:0000313" key="2">
    <source>
        <dbReference type="EMBL" id="KAK2576965.1"/>
    </source>
</evidence>
<protein>
    <recommendedName>
        <fullName evidence="1">AB hydrolase-1 domain-containing protein</fullName>
    </recommendedName>
</protein>
<comment type="caution">
    <text evidence="2">The sequence shown here is derived from an EMBL/GenBank/DDBJ whole genome shotgun (WGS) entry which is preliminary data.</text>
</comment>
<dbReference type="Proteomes" id="UP001258017">
    <property type="component" value="Unassembled WGS sequence"/>
</dbReference>
<reference evidence="2" key="1">
    <citation type="submission" date="2021-08" db="EMBL/GenBank/DDBJ databases">
        <authorList>
            <person name="Misof B."/>
            <person name="Oliver O."/>
            <person name="Podsiadlowski L."/>
            <person name="Donath A."/>
            <person name="Peters R."/>
            <person name="Mayer C."/>
            <person name="Rust J."/>
            <person name="Gunkel S."/>
            <person name="Lesny P."/>
            <person name="Martin S."/>
            <person name="Oeyen J.P."/>
            <person name="Petersen M."/>
            <person name="Panagiotis P."/>
            <person name="Wilbrandt J."/>
            <person name="Tanja T."/>
        </authorList>
    </citation>
    <scope>NUCLEOTIDE SEQUENCE</scope>
    <source>
        <strain evidence="2">GBR_01_08_01A</strain>
        <tissue evidence="2">Thorax + abdomen</tissue>
    </source>
</reference>
<dbReference type="EMBL" id="JAIFRP010004402">
    <property type="protein sequence ID" value="KAK2576965.1"/>
    <property type="molecule type" value="Genomic_DNA"/>
</dbReference>
<dbReference type="InterPro" id="IPR000073">
    <property type="entry name" value="AB_hydrolase_1"/>
</dbReference>
<keyword evidence="3" id="KW-1185">Reference proteome</keyword>
<proteinExistence type="predicted"/>
<name>A0AAD9VKD0_9HYME</name>
<sequence length="311" mass="35907">MHSTSRSRHALVYVRLNRNGHLLNAIYNKSPSFRKHTIEKAHATFGRVFSTKINRDVEERKVNVDGVDINYVRVGTGDHPVLLLPGAIGSIWTDFGPQIEGLDRNKLTVIAWDPPGYGKSRPPNRTFFDDFFERDAKYAFNLMKTLGYKKYSLIGWSDGGITSIFLAGTNSNTVRKMILVGANSFFLPEELKIYQSIRNIDTWSEKMKKPLIEVYGEDYFRKTWSGWIDAMERLYEKQKGDICTKLVPHIKCPTLIVHGKKDIMVNEIHPKYLLEHIPNAKLKVFEKGAHNLHLRYHEEFNSLATEFFTEK</sequence>
<dbReference type="InterPro" id="IPR029058">
    <property type="entry name" value="AB_hydrolase_fold"/>
</dbReference>
<accession>A0AAD9VKD0</accession>
<feature type="domain" description="AB hydrolase-1" evidence="1">
    <location>
        <begin position="80"/>
        <end position="192"/>
    </location>
</feature>
<evidence type="ECO:0000259" key="1">
    <source>
        <dbReference type="Pfam" id="PF00561"/>
    </source>
</evidence>
<organism evidence="2 3">
    <name type="scientific">Odynerus spinipes</name>
    <dbReference type="NCBI Taxonomy" id="1348599"/>
    <lineage>
        <taxon>Eukaryota</taxon>
        <taxon>Metazoa</taxon>
        <taxon>Ecdysozoa</taxon>
        <taxon>Arthropoda</taxon>
        <taxon>Hexapoda</taxon>
        <taxon>Insecta</taxon>
        <taxon>Pterygota</taxon>
        <taxon>Neoptera</taxon>
        <taxon>Endopterygota</taxon>
        <taxon>Hymenoptera</taxon>
        <taxon>Apocrita</taxon>
        <taxon>Aculeata</taxon>
        <taxon>Vespoidea</taxon>
        <taxon>Vespidae</taxon>
        <taxon>Eumeninae</taxon>
        <taxon>Odynerus</taxon>
    </lineage>
</organism>
<evidence type="ECO:0000313" key="3">
    <source>
        <dbReference type="Proteomes" id="UP001258017"/>
    </source>
</evidence>
<dbReference type="AlphaFoldDB" id="A0AAD9VKD0"/>
<dbReference type="GO" id="GO:0017171">
    <property type="term" value="F:serine hydrolase activity"/>
    <property type="evidence" value="ECO:0007669"/>
    <property type="project" value="TreeGrafter"/>
</dbReference>
<dbReference type="SUPFAM" id="SSF53474">
    <property type="entry name" value="alpha/beta-Hydrolases"/>
    <property type="match status" value="1"/>
</dbReference>
<dbReference type="Gene3D" id="3.40.50.1820">
    <property type="entry name" value="alpha/beta hydrolase"/>
    <property type="match status" value="1"/>
</dbReference>